<feature type="region of interest" description="Disordered" evidence="1">
    <location>
        <begin position="26"/>
        <end position="76"/>
    </location>
</feature>
<name>A0A1Z2L140_9ACTN</name>
<accession>A0A1Z2L140</accession>
<evidence type="ECO:0000313" key="2">
    <source>
        <dbReference type="EMBL" id="ARZ68022.1"/>
    </source>
</evidence>
<sequence>MPGALSVDPLSLPLGAGQAFHVSRWRSGASAGAAADAEPPFSPPPAQLTAESVSSAAHNRPPALTELDNGAPGVEG</sequence>
<proteinExistence type="predicted"/>
<dbReference type="AlphaFoldDB" id="A0A1Z2L140"/>
<evidence type="ECO:0000256" key="1">
    <source>
        <dbReference type="SAM" id="MobiDB-lite"/>
    </source>
</evidence>
<gene>
    <name evidence="2" type="ORF">SMD11_2373</name>
</gene>
<dbReference type="EMBL" id="CP021744">
    <property type="protein sequence ID" value="ARZ68022.1"/>
    <property type="molecule type" value="Genomic_DNA"/>
</dbReference>
<protein>
    <submittedName>
        <fullName evidence="2">Uncharacterized protein</fullName>
    </submittedName>
</protein>
<evidence type="ECO:0000313" key="3">
    <source>
        <dbReference type="Proteomes" id="UP000195755"/>
    </source>
</evidence>
<reference evidence="2 3" key="1">
    <citation type="submission" date="2017-06" db="EMBL/GenBank/DDBJ databases">
        <title>Streptomyces albireticuli Genome sequencing and assembly.</title>
        <authorList>
            <person name="Wang Y."/>
            <person name="Du B."/>
            <person name="Ding Y."/>
            <person name="Liu H."/>
            <person name="Hou Q."/>
            <person name="Liu K."/>
            <person name="Yao L."/>
            <person name="Wang C."/>
        </authorList>
    </citation>
    <scope>NUCLEOTIDE SEQUENCE [LARGE SCALE GENOMIC DNA]</scope>
    <source>
        <strain evidence="2 3">MDJK11</strain>
    </source>
</reference>
<feature type="compositionally biased region" description="Low complexity" evidence="1">
    <location>
        <begin position="27"/>
        <end position="37"/>
    </location>
</feature>
<dbReference type="KEGG" id="salj:SMD11_2373"/>
<dbReference type="Proteomes" id="UP000195755">
    <property type="component" value="Chromosome"/>
</dbReference>
<organism evidence="2 3">
    <name type="scientific">Streptomyces albireticuli</name>
    <dbReference type="NCBI Taxonomy" id="1940"/>
    <lineage>
        <taxon>Bacteria</taxon>
        <taxon>Bacillati</taxon>
        <taxon>Actinomycetota</taxon>
        <taxon>Actinomycetes</taxon>
        <taxon>Kitasatosporales</taxon>
        <taxon>Streptomycetaceae</taxon>
        <taxon>Streptomyces</taxon>
    </lineage>
</organism>